<feature type="compositionally biased region" description="Basic and acidic residues" evidence="1">
    <location>
        <begin position="44"/>
        <end position="57"/>
    </location>
</feature>
<feature type="region of interest" description="Disordered" evidence="1">
    <location>
        <begin position="209"/>
        <end position="274"/>
    </location>
</feature>
<feature type="compositionally biased region" description="Low complexity" evidence="1">
    <location>
        <begin position="86"/>
        <end position="115"/>
    </location>
</feature>
<dbReference type="AlphaFoldDB" id="A0A0W0G714"/>
<feature type="region of interest" description="Disordered" evidence="1">
    <location>
        <begin position="1"/>
        <end position="137"/>
    </location>
</feature>
<evidence type="ECO:0000313" key="2">
    <source>
        <dbReference type="EMBL" id="KTB44391.1"/>
    </source>
</evidence>
<proteinExistence type="predicted"/>
<name>A0A0W0G714_MONRR</name>
<feature type="compositionally biased region" description="Basic residues" evidence="1">
    <location>
        <begin position="15"/>
        <end position="29"/>
    </location>
</feature>
<organism evidence="2 3">
    <name type="scientific">Moniliophthora roreri</name>
    <name type="common">Frosty pod rot fungus</name>
    <name type="synonym">Monilia roreri</name>
    <dbReference type="NCBI Taxonomy" id="221103"/>
    <lineage>
        <taxon>Eukaryota</taxon>
        <taxon>Fungi</taxon>
        <taxon>Dikarya</taxon>
        <taxon>Basidiomycota</taxon>
        <taxon>Agaricomycotina</taxon>
        <taxon>Agaricomycetes</taxon>
        <taxon>Agaricomycetidae</taxon>
        <taxon>Agaricales</taxon>
        <taxon>Marasmiineae</taxon>
        <taxon>Marasmiaceae</taxon>
        <taxon>Moniliophthora</taxon>
    </lineage>
</organism>
<feature type="compositionally biased region" description="Low complexity" evidence="1">
    <location>
        <begin position="1"/>
        <end position="12"/>
    </location>
</feature>
<dbReference type="Proteomes" id="UP000054988">
    <property type="component" value="Unassembled WGS sequence"/>
</dbReference>
<sequence length="318" mass="35256">MATQTETTTTTTAHHLSHSQRTRLIRSTRKLGSLLGTTPQVIDEEPRTPRGSFDRKSKLGSAGKHGGQTPLPPPLVLRLQAVPRGSSSNSNSSSSSSPSITLQVPLSPLSPTLESLNRDSPQCPLPPSPSSISYPAPYDIRRKKMAKLTRTLGENIPPELVFQSSSPRPAKKFSRSWSVESLKTADLPLSLKAEPVELDFVVRVSSSSEESSTWKPQIQPRSSSLRVRSRTQSISRSRRDDRSCSPGSKSSSSWRRGHGYTPSESQTGFLSSSSSWEDDCWELEEDPNAYGRKKEREWSGEWNQKDMGDVLRKLRNLK</sequence>
<gene>
    <name evidence="2" type="ORF">WG66_3030</name>
</gene>
<dbReference type="EMBL" id="LATX01000935">
    <property type="protein sequence ID" value="KTB44391.1"/>
    <property type="molecule type" value="Genomic_DNA"/>
</dbReference>
<dbReference type="eggNOG" id="ENOG502T0DT">
    <property type="taxonomic scope" value="Eukaryota"/>
</dbReference>
<reference evidence="2 3" key="1">
    <citation type="submission" date="2015-12" db="EMBL/GenBank/DDBJ databases">
        <title>Draft genome sequence of Moniliophthora roreri, the causal agent of frosty pod rot of cacao.</title>
        <authorList>
            <person name="Aime M.C."/>
            <person name="Diaz-Valderrama J.R."/>
            <person name="Kijpornyongpan T."/>
            <person name="Phillips-Mora W."/>
        </authorList>
    </citation>
    <scope>NUCLEOTIDE SEQUENCE [LARGE SCALE GENOMIC DNA]</scope>
    <source>
        <strain evidence="2 3">MCA 2952</strain>
    </source>
</reference>
<feature type="compositionally biased region" description="Polar residues" evidence="1">
    <location>
        <begin position="213"/>
        <end position="225"/>
    </location>
</feature>
<comment type="caution">
    <text evidence="2">The sequence shown here is derived from an EMBL/GenBank/DDBJ whole genome shotgun (WGS) entry which is preliminary data.</text>
</comment>
<evidence type="ECO:0000313" key="3">
    <source>
        <dbReference type="Proteomes" id="UP000054988"/>
    </source>
</evidence>
<feature type="compositionally biased region" description="Low complexity" evidence="1">
    <location>
        <begin position="244"/>
        <end position="254"/>
    </location>
</feature>
<accession>A0A0W0G714</accession>
<protein>
    <submittedName>
        <fullName evidence="2">Uncharacterized protein</fullName>
    </submittedName>
</protein>
<evidence type="ECO:0000256" key="1">
    <source>
        <dbReference type="SAM" id="MobiDB-lite"/>
    </source>
</evidence>